<dbReference type="EMBL" id="JAUEMJ010000002">
    <property type="protein sequence ID" value="MDN3239465.1"/>
    <property type="molecule type" value="Genomic_DNA"/>
</dbReference>
<evidence type="ECO:0000313" key="3">
    <source>
        <dbReference type="Proteomes" id="UP001171902"/>
    </source>
</evidence>
<dbReference type="Proteomes" id="UP001171902">
    <property type="component" value="Unassembled WGS sequence"/>
</dbReference>
<evidence type="ECO:0000256" key="1">
    <source>
        <dbReference type="SAM" id="MobiDB-lite"/>
    </source>
</evidence>
<keyword evidence="3" id="KW-1185">Reference proteome</keyword>
<proteinExistence type="predicted"/>
<dbReference type="InterPro" id="IPR040632">
    <property type="entry name" value="Sulfotransfer_4"/>
</dbReference>
<dbReference type="Gene3D" id="3.40.50.300">
    <property type="entry name" value="P-loop containing nucleotide triphosphate hydrolases"/>
    <property type="match status" value="1"/>
</dbReference>
<protein>
    <submittedName>
        <fullName evidence="2">Sulfotransferase</fullName>
    </submittedName>
</protein>
<feature type="region of interest" description="Disordered" evidence="1">
    <location>
        <begin position="198"/>
        <end position="219"/>
    </location>
</feature>
<name>A0ABT7YLG5_9ACTN</name>
<dbReference type="RefSeq" id="WP_289956257.1">
    <property type="nucleotide sequence ID" value="NZ_JAUEMJ010000002.1"/>
</dbReference>
<comment type="caution">
    <text evidence="2">The sequence shown here is derived from an EMBL/GenBank/DDBJ whole genome shotgun (WGS) entry which is preliminary data.</text>
</comment>
<dbReference type="PANTHER" id="PTHR36978">
    <property type="entry name" value="P-LOOP CONTAINING NUCLEOTIDE TRIPHOSPHATE HYDROLASE"/>
    <property type="match status" value="1"/>
</dbReference>
<dbReference type="PANTHER" id="PTHR36978:SF4">
    <property type="entry name" value="P-LOOP CONTAINING NUCLEOSIDE TRIPHOSPHATE HYDROLASE PROTEIN"/>
    <property type="match status" value="1"/>
</dbReference>
<sequence length="219" mass="24212">MLRVIGAGLPRTGTMTLKNALETLLGAPCHHMAEVFRNRAETDPPTFLAAAQGDYPDWDELFAGYAAAVDWPSSAFYAELAAHYPDAVVVLSRRDGFDTWWKSANNTILKDMHAAADLIGPVWMSMIDAIWDKTFEGAPRDDRDAVEAAYHRYHDRVRETVPAGRLIEFETGAGWLPLCEALDLPVPDAPFPYLNTTKDWNDRANAVPPGGVPADDRQS</sequence>
<dbReference type="SUPFAM" id="SSF52540">
    <property type="entry name" value="P-loop containing nucleoside triphosphate hydrolases"/>
    <property type="match status" value="1"/>
</dbReference>
<reference evidence="2" key="1">
    <citation type="submission" date="2023-06" db="EMBL/GenBank/DDBJ databases">
        <title>Gycomyces niveus sp.nov., a novel actinomycete isolated from soil in Shouguang.</title>
        <authorList>
            <person name="Yang X."/>
            <person name="Zhao J."/>
        </authorList>
    </citation>
    <scope>NUCLEOTIDE SEQUENCE</scope>
    <source>
        <strain evidence="2">NEAU C2</strain>
    </source>
</reference>
<organism evidence="2 3">
    <name type="scientific">Glycomyces tritici</name>
    <dbReference type="NCBI Taxonomy" id="2665176"/>
    <lineage>
        <taxon>Bacteria</taxon>
        <taxon>Bacillati</taxon>
        <taxon>Actinomycetota</taxon>
        <taxon>Actinomycetes</taxon>
        <taxon>Glycomycetales</taxon>
        <taxon>Glycomycetaceae</taxon>
        <taxon>Glycomyces</taxon>
    </lineage>
</organism>
<dbReference type="Pfam" id="PF17784">
    <property type="entry name" value="Sulfotransfer_4"/>
    <property type="match status" value="1"/>
</dbReference>
<dbReference type="InterPro" id="IPR027417">
    <property type="entry name" value="P-loop_NTPase"/>
</dbReference>
<accession>A0ABT7YLG5</accession>
<evidence type="ECO:0000313" key="2">
    <source>
        <dbReference type="EMBL" id="MDN3239465.1"/>
    </source>
</evidence>
<gene>
    <name evidence="2" type="ORF">QWI33_06995</name>
</gene>